<dbReference type="Proteomes" id="UP001558534">
    <property type="component" value="Unassembled WGS sequence"/>
</dbReference>
<name>A0ABV3W042_9BACI</name>
<dbReference type="InterPro" id="IPR035958">
    <property type="entry name" value="SecB-like_sf"/>
</dbReference>
<evidence type="ECO:0008006" key="3">
    <source>
        <dbReference type="Google" id="ProtNLM"/>
    </source>
</evidence>
<dbReference type="RefSeq" id="WP_368637152.1">
    <property type="nucleotide sequence ID" value="NZ_JBFRHK010000009.1"/>
</dbReference>
<evidence type="ECO:0000313" key="1">
    <source>
        <dbReference type="EMBL" id="MEX3746520.1"/>
    </source>
</evidence>
<reference evidence="1 2" key="1">
    <citation type="submission" date="2024-07" db="EMBL/GenBank/DDBJ databases">
        <title>Characterization of a bacterium isolated from hydrolysated instant sea cucumber by whole-genome sequencing and metabolomics.</title>
        <authorList>
            <person name="Luo X."/>
            <person name="Zhang Z."/>
            <person name="Zheng Z."/>
            <person name="Zhang W."/>
            <person name="Ming T."/>
            <person name="Jiao L."/>
            <person name="Su X."/>
            <person name="Kong F."/>
            <person name="Xu J."/>
        </authorList>
    </citation>
    <scope>NUCLEOTIDE SEQUENCE [LARGE SCALE GENOMIC DNA]</scope>
    <source>
        <strain evidence="1 2">XL-2024</strain>
    </source>
</reference>
<dbReference type="Gene3D" id="3.10.420.10">
    <property type="entry name" value="SecB-like"/>
    <property type="match status" value="1"/>
</dbReference>
<protein>
    <recommendedName>
        <fullName evidence="3">Preprotein translocase subunit SecB</fullName>
    </recommendedName>
</protein>
<gene>
    <name evidence="1" type="ORF">AB1300_15460</name>
</gene>
<evidence type="ECO:0000313" key="2">
    <source>
        <dbReference type="Proteomes" id="UP001558534"/>
    </source>
</evidence>
<dbReference type="EMBL" id="JBFRHK010000009">
    <property type="protein sequence ID" value="MEX3746520.1"/>
    <property type="molecule type" value="Genomic_DNA"/>
</dbReference>
<proteinExistence type="predicted"/>
<organism evidence="1 2">
    <name type="scientific">Lysinibacillus xylanilyticus</name>
    <dbReference type="NCBI Taxonomy" id="582475"/>
    <lineage>
        <taxon>Bacteria</taxon>
        <taxon>Bacillati</taxon>
        <taxon>Bacillota</taxon>
        <taxon>Bacilli</taxon>
        <taxon>Bacillales</taxon>
        <taxon>Bacillaceae</taxon>
        <taxon>Lysinibacillus</taxon>
    </lineage>
</organism>
<sequence>MANQEFLNELNFQRNSIQLRDVELLEIKFTNIGIDEYKDLPFQLNRHAEIEEKHVNIYLIAIIGDEEKSGFNMEVKYKGEVYSVEDEMGMEELKNYALQHVIPMLLPYVREVSSSIINRTDLPYFMLPTLDVINYLKSIRENE</sequence>
<keyword evidence="2" id="KW-1185">Reference proteome</keyword>
<accession>A0ABV3W042</accession>
<dbReference type="SUPFAM" id="SSF54611">
    <property type="entry name" value="SecB-like"/>
    <property type="match status" value="1"/>
</dbReference>
<comment type="caution">
    <text evidence="1">The sequence shown here is derived from an EMBL/GenBank/DDBJ whole genome shotgun (WGS) entry which is preliminary data.</text>
</comment>